<dbReference type="GO" id="GO:0061860">
    <property type="term" value="F:DNA clamp unloader activity"/>
    <property type="evidence" value="ECO:0007669"/>
    <property type="project" value="TreeGrafter"/>
</dbReference>
<dbReference type="SUPFAM" id="SSF52540">
    <property type="entry name" value="P-loop containing nucleoside triphosphate hydrolases"/>
    <property type="match status" value="1"/>
</dbReference>
<dbReference type="Pfam" id="PF00004">
    <property type="entry name" value="AAA"/>
    <property type="match status" value="1"/>
</dbReference>
<dbReference type="EMBL" id="JACSDY010000001">
    <property type="protein sequence ID" value="KAF7437619.1"/>
    <property type="molecule type" value="Genomic_DNA"/>
</dbReference>
<organism evidence="3 4">
    <name type="scientific">Vespula pensylvanica</name>
    <name type="common">Western yellow jacket</name>
    <name type="synonym">Wasp</name>
    <dbReference type="NCBI Taxonomy" id="30213"/>
    <lineage>
        <taxon>Eukaryota</taxon>
        <taxon>Metazoa</taxon>
        <taxon>Ecdysozoa</taxon>
        <taxon>Arthropoda</taxon>
        <taxon>Hexapoda</taxon>
        <taxon>Insecta</taxon>
        <taxon>Pterygota</taxon>
        <taxon>Neoptera</taxon>
        <taxon>Endopterygota</taxon>
        <taxon>Hymenoptera</taxon>
        <taxon>Apocrita</taxon>
        <taxon>Aculeata</taxon>
        <taxon>Vespoidea</taxon>
        <taxon>Vespidae</taxon>
        <taxon>Vespinae</taxon>
        <taxon>Vespula</taxon>
    </lineage>
</organism>
<feature type="domain" description="AAA+ ATPase" evidence="2">
    <location>
        <begin position="776"/>
        <end position="914"/>
    </location>
</feature>
<dbReference type="PANTHER" id="PTHR23389">
    <property type="entry name" value="CHROMOSOME TRANSMISSION FIDELITY FACTOR 18"/>
    <property type="match status" value="1"/>
</dbReference>
<protein>
    <recommendedName>
        <fullName evidence="2">AAA+ ATPase domain-containing protein</fullName>
    </recommendedName>
</protein>
<dbReference type="GO" id="GO:0016887">
    <property type="term" value="F:ATP hydrolysis activity"/>
    <property type="evidence" value="ECO:0007669"/>
    <property type="project" value="InterPro"/>
</dbReference>
<feature type="region of interest" description="Disordered" evidence="1">
    <location>
        <begin position="434"/>
        <end position="469"/>
    </location>
</feature>
<reference evidence="3" key="1">
    <citation type="journal article" date="2020" name="G3 (Bethesda)">
        <title>High-Quality Assemblies for Three Invasive Social Wasps from the &lt;i&gt;Vespula&lt;/i&gt; Genus.</title>
        <authorList>
            <person name="Harrop T.W.R."/>
            <person name="Guhlin J."/>
            <person name="McLaughlin G.M."/>
            <person name="Permina E."/>
            <person name="Stockwell P."/>
            <person name="Gilligan J."/>
            <person name="Le Lec M.F."/>
            <person name="Gruber M.A.M."/>
            <person name="Quinn O."/>
            <person name="Lovegrove M."/>
            <person name="Duncan E.J."/>
            <person name="Remnant E.J."/>
            <person name="Van Eeckhoven J."/>
            <person name="Graham B."/>
            <person name="Knapp R.A."/>
            <person name="Langford K.W."/>
            <person name="Kronenberg Z."/>
            <person name="Press M.O."/>
            <person name="Eacker S.M."/>
            <person name="Wilson-Rankin E.E."/>
            <person name="Purcell J."/>
            <person name="Lester P.J."/>
            <person name="Dearden P.K."/>
        </authorList>
    </citation>
    <scope>NUCLEOTIDE SEQUENCE</scope>
    <source>
        <strain evidence="3">Volc-1</strain>
    </source>
</reference>
<dbReference type="PANTHER" id="PTHR23389:SF21">
    <property type="entry name" value="ATPASE FAMILY AAA DOMAIN-CONTAINING PROTEIN 5"/>
    <property type="match status" value="1"/>
</dbReference>
<dbReference type="SMART" id="SM00382">
    <property type="entry name" value="AAA"/>
    <property type="match status" value="1"/>
</dbReference>
<keyword evidence="4" id="KW-1185">Reference proteome</keyword>
<accession>A0A834PDH2</accession>
<evidence type="ECO:0000259" key="2">
    <source>
        <dbReference type="SMART" id="SM00382"/>
    </source>
</evidence>
<dbReference type="Proteomes" id="UP000600918">
    <property type="component" value="Unassembled WGS sequence"/>
</dbReference>
<dbReference type="OrthoDB" id="9996895at2759"/>
<dbReference type="GO" id="GO:0003677">
    <property type="term" value="F:DNA binding"/>
    <property type="evidence" value="ECO:0007669"/>
    <property type="project" value="TreeGrafter"/>
</dbReference>
<evidence type="ECO:0000313" key="4">
    <source>
        <dbReference type="Proteomes" id="UP000600918"/>
    </source>
</evidence>
<dbReference type="GO" id="GO:0005634">
    <property type="term" value="C:nucleus"/>
    <property type="evidence" value="ECO:0007669"/>
    <property type="project" value="TreeGrafter"/>
</dbReference>
<evidence type="ECO:0000256" key="1">
    <source>
        <dbReference type="SAM" id="MobiDB-lite"/>
    </source>
</evidence>
<dbReference type="AlphaFoldDB" id="A0A834PDH2"/>
<gene>
    <name evidence="3" type="ORF">H0235_000010</name>
</gene>
<proteinExistence type="predicted"/>
<comment type="caution">
    <text evidence="3">The sequence shown here is derived from an EMBL/GenBank/DDBJ whole genome shotgun (WGS) entry which is preliminary data.</text>
</comment>
<dbReference type="InterPro" id="IPR003959">
    <property type="entry name" value="ATPase_AAA_core"/>
</dbReference>
<dbReference type="GO" id="GO:0005524">
    <property type="term" value="F:ATP binding"/>
    <property type="evidence" value="ECO:0007669"/>
    <property type="project" value="InterPro"/>
</dbReference>
<dbReference type="InterPro" id="IPR027417">
    <property type="entry name" value="P-loop_NTPase"/>
</dbReference>
<sequence length="1176" mass="134984">MKDLTHYFPDNIKSPTTSKLNVRLKDESEYTSRKKRTRVKIKISRTNSKSRVCNIVENKNDLIDKTPSPFTKSFEEDKGAAHDGTLNKTSEISITEPSELEHGDNIGERKQQVFRKVNLNYMFIESDNESEMLGTKVNSKLSLKKSFDKQISNKDRMECNLKDCNELKFNAAQRSNNEINKKLIEADIVYKLINERKESNAFKVLMSQNKPIRYISSVHSLLENDISTESIKDKNKEKSKCCQDKLLTMENVKNNSKRKRDDKKDVNKIEEIPGKRVKLFKENTKRDNNSTINREKNTSNNLLHFFSKSTIGLEQEDKIEVNVSTTIVVKADVHRSEIPTALTDTAETKSGFEHRIKADKSEMEYSSIDKIDLITSEGTKQDPSIEENSQLLQRNKPRWSLRIKMQSPKDKESLSDSNEEGIYFSRSKIKYDMEERKRSKKSHDNTFTEKRYRNEHARLDSERNGRRNKSDTVAASLNNAIQEDFTDDIILERERKQLRHIKNVEKCKNCNNNEIDINMKNVSKELQIIDDRVLEKKSHKKLAPLFIKQSKANAINVATKGSFLQSDMINNDSKSLEKQVPSYNLIYFPFPKISHIRQLNNEIQTNDEAGTHKIRIKSDMKYIPIMNHGDYKYISRSPKLSNEPPMTINASVEKTTEEILTEIEKRCADARNMWETVISIAKDKFSLVQSEKSKSKKAKSIEKGLTKECEKKLIANSIWTQKYKPMNSRQIVGNEEAARKLRDWLSHWRSSLRKEHGSSGDEFYSSDCSFTSRNDNNQVAVLLGPHGSGKTASVYAVAEELGYSILEVNASSKRTGKKILKELDEATKSHRIKKNESKLLVRPVLKKANDLPQNSLILLEDIDLIFEEDEGFISATSQLVSNTKRPIVMTCKDVCPHLYKMAPEQNRIYFQKIVGNRASTLLELISLAETGSRISCEYLTELLQNGDLRKALLQLQYLLVSGFTHVTKYPINSRSILWQDIRYYIYQPAIKENKKQKAKGRLTNKSTNILTNLADHLDNLSLLPSLIEINDPALDMVCTKLQPGLSLTEDTTSYSVLQNISSEIGEWIDQKIIRKNHLNDKNRIQYQGTLNLRKQLNKGIDSALSQITSYTSDNRSVSLDYLPCVRTICRTEECRTISNIKRGNRFFHYLNGSRLPATSIKPNILAAACTILQEKS</sequence>
<evidence type="ECO:0000313" key="3">
    <source>
        <dbReference type="EMBL" id="KAF7437619.1"/>
    </source>
</evidence>
<dbReference type="InterPro" id="IPR003593">
    <property type="entry name" value="AAA+_ATPase"/>
</dbReference>
<name>A0A834PDH2_VESPE</name>
<dbReference type="Gene3D" id="3.40.50.300">
    <property type="entry name" value="P-loop containing nucleotide triphosphate hydrolases"/>
    <property type="match status" value="1"/>
</dbReference>